<organism evidence="12 13">
    <name type="scientific">Fodinicurvata halophila</name>
    <dbReference type="NCBI Taxonomy" id="1419723"/>
    <lineage>
        <taxon>Bacteria</taxon>
        <taxon>Pseudomonadati</taxon>
        <taxon>Pseudomonadota</taxon>
        <taxon>Alphaproteobacteria</taxon>
        <taxon>Rhodospirillales</taxon>
        <taxon>Rhodovibrionaceae</taxon>
        <taxon>Fodinicurvata</taxon>
    </lineage>
</organism>
<comment type="subcellular location">
    <subcellularLocation>
        <location evidence="11">Cell inner membrane</location>
        <topology evidence="11">Multi-pass membrane protein</topology>
    </subcellularLocation>
    <subcellularLocation>
        <location evidence="1">Membrane</location>
        <topology evidence="1">Multi-pass membrane protein</topology>
    </subcellularLocation>
</comment>
<dbReference type="RefSeq" id="WP_382421001.1">
    <property type="nucleotide sequence ID" value="NZ_JBHSCW010000001.1"/>
</dbReference>
<gene>
    <name evidence="11 12" type="primary">rodA</name>
    <name evidence="11" type="synonym">mrdB</name>
    <name evidence="12" type="ORF">ACFOW6_01275</name>
</gene>
<dbReference type="PROSITE" id="PS00428">
    <property type="entry name" value="FTSW_RODA_SPOVE"/>
    <property type="match status" value="1"/>
</dbReference>
<comment type="pathway">
    <text evidence="11">Cell wall biogenesis; peptidoglycan biosynthesis.</text>
</comment>
<evidence type="ECO:0000313" key="13">
    <source>
        <dbReference type="Proteomes" id="UP001595799"/>
    </source>
</evidence>
<keyword evidence="13" id="KW-1185">Reference proteome</keyword>
<keyword evidence="7 11" id="KW-0573">Peptidoglycan synthesis</keyword>
<sequence length="373" mass="40717">MSVVQKLLQVNWAVVLLICALAGIGAGMLYSAANANMDPWAERHLVRFGVLLVLMIGVALTDIRVWFRVAYPAYFVTLLLLIAVEFKGTVGMGAQRWIDLGVIQLQPSEVMKVAMILALARYFHSLSLEDVRRPLYLLFPLFLVLAPAGLVLKQPDLGTATMLTLVGGAIFLLAGVRWWKFLLVGAGVGAALPVAWNFLHQYQKNRVLTFLDPSSDPLGSGYHITQSKIALGSGGVFGRGFLEGTQSHLNFLPEKQTDFIFTMLAEEFGMVGGLILLGLYLLVFIYGFAVALTCNNHFGRLLALGLTVNLFFYVFINIAMVMGLLPVVGIPLPLVSYGGTAMLTAMTTFGLIICVRVHKDISIPRRGLQGEVI</sequence>
<evidence type="ECO:0000256" key="3">
    <source>
        <dbReference type="ARBA" id="ARBA00022676"/>
    </source>
</evidence>
<accession>A0ABV8UG69</accession>
<name>A0ABV8UG69_9PROT</name>
<feature type="transmembrane region" description="Helical" evidence="11">
    <location>
        <begin position="301"/>
        <end position="328"/>
    </location>
</feature>
<feature type="transmembrane region" description="Helical" evidence="11">
    <location>
        <begin position="45"/>
        <end position="63"/>
    </location>
</feature>
<reference evidence="13" key="1">
    <citation type="journal article" date="2019" name="Int. J. Syst. Evol. Microbiol.">
        <title>The Global Catalogue of Microorganisms (GCM) 10K type strain sequencing project: providing services to taxonomists for standard genome sequencing and annotation.</title>
        <authorList>
            <consortium name="The Broad Institute Genomics Platform"/>
            <consortium name="The Broad Institute Genome Sequencing Center for Infectious Disease"/>
            <person name="Wu L."/>
            <person name="Ma J."/>
        </authorList>
    </citation>
    <scope>NUCLEOTIDE SEQUENCE [LARGE SCALE GENOMIC DNA]</scope>
    <source>
        <strain evidence="13">CECT 8472</strain>
    </source>
</reference>
<dbReference type="PANTHER" id="PTHR30474:SF1">
    <property type="entry name" value="PEPTIDOGLYCAN GLYCOSYLTRANSFERASE MRDB"/>
    <property type="match status" value="1"/>
</dbReference>
<feature type="transmembrane region" description="Helical" evidence="11">
    <location>
        <begin position="268"/>
        <end position="289"/>
    </location>
</feature>
<protein>
    <recommendedName>
        <fullName evidence="11">Peptidoglycan glycosyltransferase MrdB</fullName>
        <shortName evidence="11">PGT</shortName>
        <ecNumber evidence="11">2.4.99.28</ecNumber>
    </recommendedName>
    <alternativeName>
        <fullName evidence="11">Cell elongation protein RodA</fullName>
    </alternativeName>
    <alternativeName>
        <fullName evidence="11">Cell wall polymerase</fullName>
    </alternativeName>
    <alternativeName>
        <fullName evidence="11">Peptidoglycan polymerase</fullName>
        <shortName evidence="11">PG polymerase</shortName>
    </alternativeName>
</protein>
<evidence type="ECO:0000256" key="4">
    <source>
        <dbReference type="ARBA" id="ARBA00022679"/>
    </source>
</evidence>
<proteinExistence type="inferred from homology"/>
<feature type="transmembrane region" description="Helical" evidence="11">
    <location>
        <begin position="12"/>
        <end position="33"/>
    </location>
</feature>
<evidence type="ECO:0000256" key="9">
    <source>
        <dbReference type="ARBA" id="ARBA00023136"/>
    </source>
</evidence>
<comment type="similarity">
    <text evidence="11">Belongs to the SEDS family. MrdB/RodA subfamily.</text>
</comment>
<evidence type="ECO:0000256" key="11">
    <source>
        <dbReference type="HAMAP-Rule" id="MF_02079"/>
    </source>
</evidence>
<comment type="catalytic activity">
    <reaction evidence="11">
        <text>[GlcNAc-(1-&gt;4)-Mur2Ac(oyl-L-Ala-gamma-D-Glu-L-Lys-D-Ala-D-Ala)](n)-di-trans,octa-cis-undecaprenyl diphosphate + beta-D-GlcNAc-(1-&gt;4)-Mur2Ac(oyl-L-Ala-gamma-D-Glu-L-Lys-D-Ala-D-Ala)-di-trans,octa-cis-undecaprenyl diphosphate = [GlcNAc-(1-&gt;4)-Mur2Ac(oyl-L-Ala-gamma-D-Glu-L-Lys-D-Ala-D-Ala)](n+1)-di-trans,octa-cis-undecaprenyl diphosphate + di-trans,octa-cis-undecaprenyl diphosphate + H(+)</text>
        <dbReference type="Rhea" id="RHEA:23708"/>
        <dbReference type="Rhea" id="RHEA-COMP:9602"/>
        <dbReference type="Rhea" id="RHEA-COMP:9603"/>
        <dbReference type="ChEBI" id="CHEBI:15378"/>
        <dbReference type="ChEBI" id="CHEBI:58405"/>
        <dbReference type="ChEBI" id="CHEBI:60033"/>
        <dbReference type="ChEBI" id="CHEBI:78435"/>
        <dbReference type="EC" id="2.4.99.28"/>
    </reaction>
</comment>
<comment type="caution">
    <text evidence="12">The sequence shown here is derived from an EMBL/GenBank/DDBJ whole genome shotgun (WGS) entry which is preliminary data.</text>
</comment>
<dbReference type="HAMAP" id="MF_02079">
    <property type="entry name" value="PGT_RodA"/>
    <property type="match status" value="1"/>
</dbReference>
<keyword evidence="9 11" id="KW-0472">Membrane</keyword>
<dbReference type="InterPro" id="IPR011923">
    <property type="entry name" value="RodA/MrdB"/>
</dbReference>
<feature type="transmembrane region" description="Helical" evidence="11">
    <location>
        <begin position="69"/>
        <end position="86"/>
    </location>
</feature>
<keyword evidence="4 11" id="KW-0808">Transferase</keyword>
<evidence type="ECO:0000256" key="8">
    <source>
        <dbReference type="ARBA" id="ARBA00022989"/>
    </source>
</evidence>
<evidence type="ECO:0000256" key="10">
    <source>
        <dbReference type="ARBA" id="ARBA00023316"/>
    </source>
</evidence>
<evidence type="ECO:0000256" key="7">
    <source>
        <dbReference type="ARBA" id="ARBA00022984"/>
    </source>
</evidence>
<evidence type="ECO:0000256" key="6">
    <source>
        <dbReference type="ARBA" id="ARBA00022960"/>
    </source>
</evidence>
<keyword evidence="3 11" id="KW-0328">Glycosyltransferase</keyword>
<dbReference type="Pfam" id="PF01098">
    <property type="entry name" value="FTSW_RODA_SPOVE"/>
    <property type="match status" value="1"/>
</dbReference>
<keyword evidence="2 11" id="KW-1003">Cell membrane</keyword>
<keyword evidence="8 11" id="KW-1133">Transmembrane helix</keyword>
<keyword evidence="10 11" id="KW-0961">Cell wall biogenesis/degradation</keyword>
<feature type="transmembrane region" description="Helical" evidence="11">
    <location>
        <begin position="157"/>
        <end position="174"/>
    </location>
</feature>
<evidence type="ECO:0000256" key="5">
    <source>
        <dbReference type="ARBA" id="ARBA00022692"/>
    </source>
</evidence>
<feature type="transmembrane region" description="Helical" evidence="11">
    <location>
        <begin position="135"/>
        <end position="151"/>
    </location>
</feature>
<keyword evidence="6 11" id="KW-0133">Cell shape</keyword>
<dbReference type="InterPro" id="IPR001182">
    <property type="entry name" value="FtsW/RodA"/>
</dbReference>
<feature type="transmembrane region" description="Helical" evidence="11">
    <location>
        <begin position="334"/>
        <end position="357"/>
    </location>
</feature>
<dbReference type="EMBL" id="JBHSCW010000001">
    <property type="protein sequence ID" value="MFC4350165.1"/>
    <property type="molecule type" value="Genomic_DNA"/>
</dbReference>
<dbReference type="NCBIfam" id="TIGR02210">
    <property type="entry name" value="rodA_shape"/>
    <property type="match status" value="1"/>
</dbReference>
<dbReference type="InterPro" id="IPR018365">
    <property type="entry name" value="Cell_cycle_FtsW-rel_CS"/>
</dbReference>
<feature type="transmembrane region" description="Helical" evidence="11">
    <location>
        <begin position="181"/>
        <end position="199"/>
    </location>
</feature>
<evidence type="ECO:0000256" key="1">
    <source>
        <dbReference type="ARBA" id="ARBA00004141"/>
    </source>
</evidence>
<evidence type="ECO:0000313" key="12">
    <source>
        <dbReference type="EMBL" id="MFC4350165.1"/>
    </source>
</evidence>
<evidence type="ECO:0000256" key="2">
    <source>
        <dbReference type="ARBA" id="ARBA00022475"/>
    </source>
</evidence>
<keyword evidence="5 11" id="KW-0812">Transmembrane</keyword>
<keyword evidence="11" id="KW-0997">Cell inner membrane</keyword>
<dbReference type="Proteomes" id="UP001595799">
    <property type="component" value="Unassembled WGS sequence"/>
</dbReference>
<dbReference type="EC" id="2.4.99.28" evidence="11"/>
<comment type="function">
    <text evidence="11">Peptidoglycan polymerase that is essential for cell wall elongation.</text>
</comment>
<dbReference type="PANTHER" id="PTHR30474">
    <property type="entry name" value="CELL CYCLE PROTEIN"/>
    <property type="match status" value="1"/>
</dbReference>